<evidence type="ECO:0008006" key="4">
    <source>
        <dbReference type="Google" id="ProtNLM"/>
    </source>
</evidence>
<sequence>MAHLIGDFILQPYSWVKAKETSRLKAYQFYLHVIIHAGLILLVFWDLSFWLLALTIGGIHALIDVLKLYGQKEVNKPQWFVAD</sequence>
<protein>
    <recommendedName>
        <fullName evidence="4">DUF3307 domain-containing protein</fullName>
    </recommendedName>
</protein>
<name>S2DN58_INDAL</name>
<reference evidence="2 3" key="1">
    <citation type="journal article" date="2013" name="Genome Announc.">
        <title>Draft Genome Sequence of Indibacter alkaliphilus Strain LW1T, Isolated from Lonar Lake, a Haloalkaline Lake in the Buldana District of Maharashtra, India.</title>
        <authorList>
            <person name="Singh A."/>
            <person name="Kumar Jangir P."/>
            <person name="Sharma R."/>
            <person name="Singh A."/>
            <person name="Kumar Pinnaka A."/>
            <person name="Shivaji S."/>
        </authorList>
    </citation>
    <scope>NUCLEOTIDE SEQUENCE [LARGE SCALE GENOMIC DNA]</scope>
    <source>
        <strain evidence="3">CCUG 57479 / KCTC 22604 / LW1</strain>
    </source>
</reference>
<organism evidence="2 3">
    <name type="scientific">Indibacter alkaliphilus (strain CCUG 57479 / KCTC 22604 / LW1)</name>
    <dbReference type="NCBI Taxonomy" id="1189612"/>
    <lineage>
        <taxon>Bacteria</taxon>
        <taxon>Pseudomonadati</taxon>
        <taxon>Bacteroidota</taxon>
        <taxon>Cytophagia</taxon>
        <taxon>Cytophagales</taxon>
        <taxon>Cyclobacteriaceae</taxon>
    </lineage>
</organism>
<keyword evidence="1" id="KW-0472">Membrane</keyword>
<keyword evidence="3" id="KW-1185">Reference proteome</keyword>
<proteinExistence type="predicted"/>
<evidence type="ECO:0000313" key="2">
    <source>
        <dbReference type="EMBL" id="EOZ98645.1"/>
    </source>
</evidence>
<comment type="caution">
    <text evidence="2">The sequence shown here is derived from an EMBL/GenBank/DDBJ whole genome shotgun (WGS) entry which is preliminary data.</text>
</comment>
<dbReference type="InterPro" id="IPR021737">
    <property type="entry name" value="Phage_phiKZ_Orf197"/>
</dbReference>
<dbReference type="STRING" id="1189612.A33Q_1299"/>
<gene>
    <name evidence="2" type="ORF">A33Q_1299</name>
</gene>
<keyword evidence="1" id="KW-0812">Transmembrane</keyword>
<dbReference type="AlphaFoldDB" id="S2DN58"/>
<dbReference type="Pfam" id="PF11750">
    <property type="entry name" value="DUF3307"/>
    <property type="match status" value="1"/>
</dbReference>
<dbReference type="OrthoDB" id="8536716at2"/>
<dbReference type="RefSeq" id="WP_009032612.1">
    <property type="nucleotide sequence ID" value="NZ_ALWO02000023.1"/>
</dbReference>
<dbReference type="Proteomes" id="UP000006073">
    <property type="component" value="Unassembled WGS sequence"/>
</dbReference>
<evidence type="ECO:0000256" key="1">
    <source>
        <dbReference type="SAM" id="Phobius"/>
    </source>
</evidence>
<dbReference type="EMBL" id="ALWO02000023">
    <property type="protein sequence ID" value="EOZ98645.1"/>
    <property type="molecule type" value="Genomic_DNA"/>
</dbReference>
<keyword evidence="1" id="KW-1133">Transmembrane helix</keyword>
<feature type="transmembrane region" description="Helical" evidence="1">
    <location>
        <begin position="27"/>
        <end position="45"/>
    </location>
</feature>
<evidence type="ECO:0000313" key="3">
    <source>
        <dbReference type="Proteomes" id="UP000006073"/>
    </source>
</evidence>
<accession>S2DN58</accession>